<dbReference type="PANTHER" id="PTHR23245:SF36">
    <property type="entry name" value="TRNA (GUANINE(37)-N1)-METHYLTRANSFERASE"/>
    <property type="match status" value="1"/>
</dbReference>
<comment type="catalytic activity">
    <reaction evidence="9 10">
        <text>guanosine(37) in tRNA + S-adenosyl-L-methionine = N(1)-methylguanosine(37) in tRNA + S-adenosyl-L-homocysteine + H(+)</text>
        <dbReference type="Rhea" id="RHEA:36899"/>
        <dbReference type="Rhea" id="RHEA-COMP:10145"/>
        <dbReference type="Rhea" id="RHEA-COMP:10147"/>
        <dbReference type="ChEBI" id="CHEBI:15378"/>
        <dbReference type="ChEBI" id="CHEBI:57856"/>
        <dbReference type="ChEBI" id="CHEBI:59789"/>
        <dbReference type="ChEBI" id="CHEBI:73542"/>
        <dbReference type="ChEBI" id="CHEBI:74269"/>
        <dbReference type="EC" id="2.1.1.228"/>
    </reaction>
</comment>
<keyword evidence="8 10" id="KW-0539">Nucleus</keyword>
<evidence type="ECO:0000256" key="11">
    <source>
        <dbReference type="SAM" id="MobiDB-lite"/>
    </source>
</evidence>
<evidence type="ECO:0000256" key="1">
    <source>
        <dbReference type="ARBA" id="ARBA00009775"/>
    </source>
</evidence>
<evidence type="ECO:0000313" key="14">
    <source>
        <dbReference type="Proteomes" id="UP000747399"/>
    </source>
</evidence>
<evidence type="ECO:0000256" key="10">
    <source>
        <dbReference type="HAMAP-Rule" id="MF_03152"/>
    </source>
</evidence>
<evidence type="ECO:0000313" key="13">
    <source>
        <dbReference type="EMBL" id="GIL57288.1"/>
    </source>
</evidence>
<dbReference type="AlphaFoldDB" id="A0A8J4BEQ1"/>
<dbReference type="SUPFAM" id="SSF53335">
    <property type="entry name" value="S-adenosyl-L-methionine-dependent methyltransferases"/>
    <property type="match status" value="1"/>
</dbReference>
<organism evidence="13 14">
    <name type="scientific">Volvox africanus</name>
    <dbReference type="NCBI Taxonomy" id="51714"/>
    <lineage>
        <taxon>Eukaryota</taxon>
        <taxon>Viridiplantae</taxon>
        <taxon>Chlorophyta</taxon>
        <taxon>core chlorophytes</taxon>
        <taxon>Chlorophyceae</taxon>
        <taxon>CS clade</taxon>
        <taxon>Chlamydomonadales</taxon>
        <taxon>Volvocaceae</taxon>
        <taxon>Volvox</taxon>
    </lineage>
</organism>
<name>A0A8J4BEQ1_9CHLO</name>
<proteinExistence type="inferred from homology"/>
<dbReference type="FunFam" id="3.30.300.110:FF:000001">
    <property type="entry name" value="tRNA (guanine(37)-N1)-methyltransferase"/>
    <property type="match status" value="1"/>
</dbReference>
<keyword evidence="14" id="KW-1185">Reference proteome</keyword>
<accession>A0A8J4BEQ1</accession>
<gene>
    <name evidence="13" type="ORF">Vafri_12541</name>
</gene>
<dbReference type="InterPro" id="IPR030382">
    <property type="entry name" value="MeTrfase_TRM5/TYW2"/>
</dbReference>
<reference evidence="13" key="1">
    <citation type="journal article" date="2021" name="Proc. Natl. Acad. Sci. U.S.A.">
        <title>Three genomes in the algal genus Volvox reveal the fate of a haploid sex-determining region after a transition to homothallism.</title>
        <authorList>
            <person name="Yamamoto K."/>
            <person name="Hamaji T."/>
            <person name="Kawai-Toyooka H."/>
            <person name="Matsuzaki R."/>
            <person name="Takahashi F."/>
            <person name="Nishimura Y."/>
            <person name="Kawachi M."/>
            <person name="Noguchi H."/>
            <person name="Minakuchi Y."/>
            <person name="Umen J.G."/>
            <person name="Toyoda A."/>
            <person name="Nozaki H."/>
        </authorList>
    </citation>
    <scope>NUCLEOTIDE SEQUENCE</scope>
    <source>
        <strain evidence="13">NIES-3780</strain>
    </source>
</reference>
<keyword evidence="4 10" id="KW-0808">Transferase</keyword>
<dbReference type="GO" id="GO:0002939">
    <property type="term" value="P:tRNA N1-guanine methylation"/>
    <property type="evidence" value="ECO:0007669"/>
    <property type="project" value="TreeGrafter"/>
</dbReference>
<comment type="similarity">
    <text evidence="1">Belongs to the class I-like SAM-binding methyltransferase superfamily. TRM5/TYW2 family.</text>
</comment>
<feature type="binding site" evidence="10">
    <location>
        <position position="300"/>
    </location>
    <ligand>
        <name>S-adenosyl-L-methionine</name>
        <dbReference type="ChEBI" id="CHEBI:59789"/>
    </ligand>
</feature>
<dbReference type="InterPro" id="IPR029063">
    <property type="entry name" value="SAM-dependent_MTases_sf"/>
</dbReference>
<feature type="binding site" evidence="10">
    <location>
        <begin position="338"/>
        <end position="339"/>
    </location>
    <ligand>
        <name>S-adenosyl-L-methionine</name>
        <dbReference type="ChEBI" id="CHEBI:59789"/>
    </ligand>
</feature>
<keyword evidence="5 10" id="KW-0949">S-adenosyl-L-methionine</keyword>
<comment type="subunit">
    <text evidence="10">Monomer.</text>
</comment>
<dbReference type="Pfam" id="PF02475">
    <property type="entry name" value="TRM5-TYW2_MTfase"/>
    <property type="match status" value="1"/>
</dbReference>
<comment type="function">
    <text evidence="10">Specifically methylates the N1 position of guanosine-37 in various cytoplasmic and mitochondrial tRNAs. Methylation is not dependent on the nature of the nucleoside 5' of the target nucleoside. This is the first step in the biosynthesis of wybutosine (yW), a modified base adjacent to the anticodon of tRNAs and required for accurate decoding.</text>
</comment>
<dbReference type="GO" id="GO:0052906">
    <property type="term" value="F:tRNA (guanine(37)-N1)-methyltransferase activity"/>
    <property type="evidence" value="ECO:0007669"/>
    <property type="project" value="UniProtKB-UniRule"/>
</dbReference>
<evidence type="ECO:0000256" key="2">
    <source>
        <dbReference type="ARBA" id="ARBA00022490"/>
    </source>
</evidence>
<keyword evidence="2 10" id="KW-0963">Cytoplasm</keyword>
<dbReference type="GO" id="GO:0070901">
    <property type="term" value="P:mitochondrial tRNA methylation"/>
    <property type="evidence" value="ECO:0007669"/>
    <property type="project" value="UniProtKB-ARBA"/>
</dbReference>
<evidence type="ECO:0000256" key="8">
    <source>
        <dbReference type="ARBA" id="ARBA00023242"/>
    </source>
</evidence>
<feature type="domain" description="SAM-dependent methyltransferase TRM5/TYW2-type" evidence="12">
    <location>
        <begin position="211"/>
        <end position="547"/>
    </location>
</feature>
<dbReference type="PANTHER" id="PTHR23245">
    <property type="entry name" value="TRNA METHYLTRANSFERASE"/>
    <property type="match status" value="1"/>
</dbReference>
<evidence type="ECO:0000256" key="9">
    <source>
        <dbReference type="ARBA" id="ARBA00047783"/>
    </source>
</evidence>
<keyword evidence="6 10" id="KW-0819">tRNA processing</keyword>
<evidence type="ECO:0000256" key="4">
    <source>
        <dbReference type="ARBA" id="ARBA00022679"/>
    </source>
</evidence>
<dbReference type="Gene3D" id="3.30.300.110">
    <property type="entry name" value="Met-10+ protein-like domains"/>
    <property type="match status" value="1"/>
</dbReference>
<evidence type="ECO:0000259" key="12">
    <source>
        <dbReference type="PROSITE" id="PS51684"/>
    </source>
</evidence>
<comment type="subcellular location">
    <subcellularLocation>
        <location evidence="10">Mitochondrion matrix</location>
    </subcellularLocation>
    <subcellularLocation>
        <location evidence="10">Nucleus</location>
    </subcellularLocation>
    <subcellularLocation>
        <location evidence="10">Cytoplasm</location>
    </subcellularLocation>
    <text evidence="10">Predominantly in the mitochondria and in the nucleus.</text>
</comment>
<feature type="binding site" evidence="10">
    <location>
        <position position="462"/>
    </location>
    <ligand>
        <name>S-adenosyl-L-methionine</name>
        <dbReference type="ChEBI" id="CHEBI:59789"/>
    </ligand>
</feature>
<dbReference type="InterPro" id="IPR056743">
    <property type="entry name" value="TRM5-TYW2-like_MTfase"/>
</dbReference>
<protein>
    <recommendedName>
        <fullName evidence="10">tRNA (guanine(37)-N1)-methyltransferase</fullName>
        <ecNumber evidence="10">2.1.1.228</ecNumber>
    </recommendedName>
    <alternativeName>
        <fullName evidence="10">M1G-methyltransferase</fullName>
    </alternativeName>
    <alternativeName>
        <fullName evidence="10">tRNA [GM37] methyltransferase</fullName>
    </alternativeName>
    <alternativeName>
        <fullName evidence="10">tRNA methyltransferase 5 homolog</fullName>
    </alternativeName>
</protein>
<evidence type="ECO:0000256" key="3">
    <source>
        <dbReference type="ARBA" id="ARBA00022603"/>
    </source>
</evidence>
<dbReference type="Proteomes" id="UP000747399">
    <property type="component" value="Unassembled WGS sequence"/>
</dbReference>
<dbReference type="GO" id="GO:0005759">
    <property type="term" value="C:mitochondrial matrix"/>
    <property type="evidence" value="ECO:0007669"/>
    <property type="project" value="UniProtKB-SubCell"/>
</dbReference>
<dbReference type="Pfam" id="PF25133">
    <property type="entry name" value="TYW2_N_2"/>
    <property type="match status" value="1"/>
</dbReference>
<comment type="similarity">
    <text evidence="10">Belongs to the TRM5 / TYW2 family.</text>
</comment>
<comment type="caution">
    <text evidence="13">The sequence shown here is derived from an EMBL/GenBank/DDBJ whole genome shotgun (WGS) entry which is preliminary data.</text>
</comment>
<sequence length="556" mass="60186">MRLLVHQIHPAIVASAGRLSRKLSVLTNAAGNSRPALRATNEAFAARSRSEPFRINHQTYHTLIFGANSMECVAVVTATANAAASAAPSTSGHDVPTLDRDSFKQILNVIAIRVPNRKCADVMKAFRGFTLDRPRLRCIVQDGDRSETKLLLLEENIKLEDLPPELHGRLEAEGLTVAATDHPVVLDYGMLSADAVLKRLLPSGVDAPSSFETIGHIAHLNLREEQLPFRFLIGKVLLDKNPHLRTVVNKVGSIENEFRVFQMEVIAGESRLETEVTQHGARFRLDFSQVYWNSRLESEHLRLVSSFQYGEVLVDMMAGIGPFAIPAAQKGLTVYANDLNPRSAHYLALNARLNRLGSSCLKVFNTDGRAFLRLLCDCPGSTAQELRAKLPPPPPPGGGDGGDGGDISAAATNGGCTAVGGNPAKRQKTRAAEAAEAGPLPAVPDGFAPPVGGLLFHHVVMNLPASAIEFLDAFSGAFDPAYWGCRPLPLVHCYTFKRSAETEADIVAKAERYLGGPMDSDGSCSVHTVRDVAPNKLMICLSFRVPREVAFKGRRT</sequence>
<feature type="region of interest" description="Disordered" evidence="11">
    <location>
        <begin position="386"/>
        <end position="407"/>
    </location>
</feature>
<keyword evidence="7 10" id="KW-0496">Mitochondrion</keyword>
<dbReference type="InterPro" id="IPR025792">
    <property type="entry name" value="tRNA_Gua_MeTrfase_euk"/>
</dbReference>
<evidence type="ECO:0000256" key="7">
    <source>
        <dbReference type="ARBA" id="ARBA00023128"/>
    </source>
</evidence>
<dbReference type="EMBL" id="BNCO01000027">
    <property type="protein sequence ID" value="GIL57288.1"/>
    <property type="molecule type" value="Genomic_DNA"/>
</dbReference>
<dbReference type="Gene3D" id="3.40.50.150">
    <property type="entry name" value="Vaccinia Virus protein VP39"/>
    <property type="match status" value="1"/>
</dbReference>
<evidence type="ECO:0000256" key="6">
    <source>
        <dbReference type="ARBA" id="ARBA00022694"/>
    </source>
</evidence>
<dbReference type="PROSITE" id="PS51684">
    <property type="entry name" value="SAM_MT_TRM5_TYW2"/>
    <property type="match status" value="1"/>
</dbReference>
<dbReference type="EC" id="2.1.1.228" evidence="10"/>
<feature type="binding site" evidence="10">
    <location>
        <begin position="367"/>
        <end position="368"/>
    </location>
    <ligand>
        <name>S-adenosyl-L-methionine</name>
        <dbReference type="ChEBI" id="CHEBI:59789"/>
    </ligand>
</feature>
<keyword evidence="3 10" id="KW-0489">Methyltransferase</keyword>
<dbReference type="GO" id="GO:0005634">
    <property type="term" value="C:nucleus"/>
    <property type="evidence" value="ECO:0007669"/>
    <property type="project" value="UniProtKB-SubCell"/>
</dbReference>
<dbReference type="HAMAP" id="MF_03152">
    <property type="entry name" value="TRM5"/>
    <property type="match status" value="1"/>
</dbReference>
<dbReference type="InterPro" id="IPR056744">
    <property type="entry name" value="TRM5/TYW2-like_N"/>
</dbReference>
<evidence type="ECO:0000256" key="5">
    <source>
        <dbReference type="ARBA" id="ARBA00022691"/>
    </source>
</evidence>